<dbReference type="InterPro" id="IPR000362">
    <property type="entry name" value="Fumarate_lyase_fam"/>
</dbReference>
<dbReference type="EMBL" id="JBHSBN010000004">
    <property type="protein sequence ID" value="MFC4105858.1"/>
    <property type="molecule type" value="Genomic_DNA"/>
</dbReference>
<sequence length="448" mass="45513">MRPSSSRSDRLLAGLSGDAAVDAELTDRALLRAMLDAEAALAGAAADCGLAPRAAAEAIAERCHPDRYDPAALGAAAEESGNPVVPLVRALTEAVPESARPWVHLGATSQDILDTALMLVAVRATGPLAGHLGAAADAAAGLAAAHRDTLLVGRTLGQQAAPTTFGLTAAGWLAGLVDAGTRLRGLRAALPAQLGGAVGTLAALGPAGPAVLDRYARRLDLATPALPWHTRRQPVLDLAGTLGGVLAGAGKVAVDVGLLARTEVGEVAEGGPGRGGSSAMPHKRNPVDSVLVTAAARRAPGLVGTLFTAAVQEHERAAGSWHAEWEPLLDLLHLAGGAAARTARMLSGLAVRPDRMRANLDTGRGLVLAEAVAARLAPTLGRTAAHETVARAARQPSFRDALRADPTIRAQLSDADLDQALDPAGWLGSAGRFVDAALAAYRSAGERP</sequence>
<dbReference type="InterPro" id="IPR019468">
    <property type="entry name" value="AdenyloSucc_lyase_C"/>
</dbReference>
<evidence type="ECO:0000259" key="3">
    <source>
        <dbReference type="SMART" id="SM00998"/>
    </source>
</evidence>
<comment type="similarity">
    <text evidence="2">Belongs to the class-II fumarase/aspartase family.</text>
</comment>
<proteinExistence type="inferred from homology"/>
<keyword evidence="4" id="KW-0413">Isomerase</keyword>
<name>A0ABV8KIG6_9ACTN</name>
<accession>A0ABV8KIG6</accession>
<dbReference type="Pfam" id="PF10397">
    <property type="entry name" value="ADSL_C"/>
    <property type="match status" value="1"/>
</dbReference>
<dbReference type="NCBIfam" id="TIGR02426">
    <property type="entry name" value="protocat_pcaB"/>
    <property type="match status" value="1"/>
</dbReference>
<dbReference type="Pfam" id="PF00206">
    <property type="entry name" value="Lyase_1"/>
    <property type="match status" value="1"/>
</dbReference>
<dbReference type="InterPro" id="IPR012789">
    <property type="entry name" value="Protocat_PcaB-like"/>
</dbReference>
<dbReference type="InterPro" id="IPR020557">
    <property type="entry name" value="Fumarate_lyase_CS"/>
</dbReference>
<dbReference type="CDD" id="cd01597">
    <property type="entry name" value="pCLME"/>
    <property type="match status" value="1"/>
</dbReference>
<dbReference type="Gene3D" id="1.20.200.10">
    <property type="entry name" value="Fumarase/aspartase (Central domain)"/>
    <property type="match status" value="1"/>
</dbReference>
<dbReference type="InterPro" id="IPR022761">
    <property type="entry name" value="Fumarate_lyase_N"/>
</dbReference>
<protein>
    <submittedName>
        <fullName evidence="4">3-carboxy-cis,cis-muconate cycloisomerase</fullName>
        <ecNumber evidence="4">5.5.1.2</ecNumber>
    </submittedName>
</protein>
<reference evidence="5" key="1">
    <citation type="journal article" date="2019" name="Int. J. Syst. Evol. Microbiol.">
        <title>The Global Catalogue of Microorganisms (GCM) 10K type strain sequencing project: providing services to taxonomists for standard genome sequencing and annotation.</title>
        <authorList>
            <consortium name="The Broad Institute Genomics Platform"/>
            <consortium name="The Broad Institute Genome Sequencing Center for Infectious Disease"/>
            <person name="Wu L."/>
            <person name="Ma J."/>
        </authorList>
    </citation>
    <scope>NUCLEOTIDE SEQUENCE [LARGE SCALE GENOMIC DNA]</scope>
    <source>
        <strain evidence="5">2902at01</strain>
    </source>
</reference>
<dbReference type="PANTHER" id="PTHR43172:SF2">
    <property type="entry name" value="ADENYLOSUCCINATE LYASE C-TERMINAL DOMAIN-CONTAINING PROTEIN"/>
    <property type="match status" value="1"/>
</dbReference>
<dbReference type="EC" id="5.5.1.2" evidence="4"/>
<dbReference type="PRINTS" id="PR00149">
    <property type="entry name" value="FUMRATELYASE"/>
</dbReference>
<dbReference type="Proteomes" id="UP001595868">
    <property type="component" value="Unassembled WGS sequence"/>
</dbReference>
<evidence type="ECO:0000256" key="2">
    <source>
        <dbReference type="ARBA" id="ARBA00034772"/>
    </source>
</evidence>
<dbReference type="Gene3D" id="1.10.40.30">
    <property type="entry name" value="Fumarase/aspartase (C-terminal domain)"/>
    <property type="match status" value="1"/>
</dbReference>
<dbReference type="SMART" id="SM00998">
    <property type="entry name" value="ADSL_C"/>
    <property type="match status" value="1"/>
</dbReference>
<dbReference type="PANTHER" id="PTHR43172">
    <property type="entry name" value="ADENYLOSUCCINATE LYASE"/>
    <property type="match status" value="1"/>
</dbReference>
<evidence type="ECO:0000313" key="5">
    <source>
        <dbReference type="Proteomes" id="UP001595868"/>
    </source>
</evidence>
<evidence type="ECO:0000313" key="4">
    <source>
        <dbReference type="EMBL" id="MFC4105858.1"/>
    </source>
</evidence>
<organism evidence="4 5">
    <name type="scientific">Micromonospora zhanjiangensis</name>
    <dbReference type="NCBI Taxonomy" id="1522057"/>
    <lineage>
        <taxon>Bacteria</taxon>
        <taxon>Bacillati</taxon>
        <taxon>Actinomycetota</taxon>
        <taxon>Actinomycetes</taxon>
        <taxon>Micromonosporales</taxon>
        <taxon>Micromonosporaceae</taxon>
        <taxon>Micromonospora</taxon>
    </lineage>
</organism>
<evidence type="ECO:0000256" key="1">
    <source>
        <dbReference type="ARBA" id="ARBA00023239"/>
    </source>
</evidence>
<feature type="domain" description="Adenylosuccinate lyase C-terminal" evidence="3">
    <location>
        <begin position="364"/>
        <end position="438"/>
    </location>
</feature>
<gene>
    <name evidence="4" type="primary">pcaB</name>
    <name evidence="4" type="ORF">ACFOX0_07905</name>
</gene>
<comment type="caution">
    <text evidence="4">The sequence shown here is derived from an EMBL/GenBank/DDBJ whole genome shotgun (WGS) entry which is preliminary data.</text>
</comment>
<dbReference type="RefSeq" id="WP_377543178.1">
    <property type="nucleotide sequence ID" value="NZ_JBHSBN010000004.1"/>
</dbReference>
<keyword evidence="1" id="KW-0456">Lyase</keyword>
<dbReference type="SUPFAM" id="SSF48557">
    <property type="entry name" value="L-aspartase-like"/>
    <property type="match status" value="1"/>
</dbReference>
<dbReference type="PROSITE" id="PS00163">
    <property type="entry name" value="FUMARATE_LYASES"/>
    <property type="match status" value="1"/>
</dbReference>
<keyword evidence="5" id="KW-1185">Reference proteome</keyword>
<dbReference type="InterPro" id="IPR008948">
    <property type="entry name" value="L-Aspartase-like"/>
</dbReference>
<dbReference type="GO" id="GO:0047472">
    <property type="term" value="F:3-carboxy-cis,cis-muconate cycloisomerase activity"/>
    <property type="evidence" value="ECO:0007669"/>
    <property type="project" value="UniProtKB-EC"/>
</dbReference>